<dbReference type="InterPro" id="IPR050090">
    <property type="entry name" value="Tyrosine_recombinase_XerCD"/>
</dbReference>
<dbReference type="EMBL" id="BAABEO010000008">
    <property type="protein sequence ID" value="GAA3670014.1"/>
    <property type="molecule type" value="Genomic_DNA"/>
</dbReference>
<keyword evidence="4 9" id="KW-0159">Chromosome partition</keyword>
<evidence type="ECO:0000259" key="11">
    <source>
        <dbReference type="PROSITE" id="PS51898"/>
    </source>
</evidence>
<dbReference type="SUPFAM" id="SSF56349">
    <property type="entry name" value="DNA breaking-rejoining enzymes"/>
    <property type="match status" value="1"/>
</dbReference>
<keyword evidence="2 9" id="KW-0963">Cytoplasm</keyword>
<dbReference type="InterPro" id="IPR004107">
    <property type="entry name" value="Integrase_SAM-like_N"/>
</dbReference>
<keyword evidence="5 9" id="KW-0229">DNA integration</keyword>
<dbReference type="Proteomes" id="UP001500752">
    <property type="component" value="Unassembled WGS sequence"/>
</dbReference>
<name>A0ABP7BW17_9MICC</name>
<dbReference type="PANTHER" id="PTHR30349:SF77">
    <property type="entry name" value="TYROSINE RECOMBINASE XERC"/>
    <property type="match status" value="1"/>
</dbReference>
<dbReference type="Gene3D" id="1.10.443.10">
    <property type="entry name" value="Intergrase catalytic core"/>
    <property type="match status" value="1"/>
</dbReference>
<dbReference type="InterPro" id="IPR011010">
    <property type="entry name" value="DNA_brk_join_enz"/>
</dbReference>
<evidence type="ECO:0000313" key="14">
    <source>
        <dbReference type="Proteomes" id="UP001500752"/>
    </source>
</evidence>
<protein>
    <recommendedName>
        <fullName evidence="9">Tyrosine recombinase XerC</fullName>
    </recommendedName>
</protein>
<comment type="similarity">
    <text evidence="9">Belongs to the 'phage' integrase family. XerC subfamily.</text>
</comment>
<evidence type="ECO:0000256" key="3">
    <source>
        <dbReference type="ARBA" id="ARBA00022618"/>
    </source>
</evidence>
<sequence length="365" mass="38868">MPDPAAPRPRSSRSGTPAPSGAAAPLPVEFAAALEGFSRHLEFERARSSHTVRAYTGDAASLLAYCAGHGATRLADLDLSLLRLWLGGQQATGKSRSTLSRHAASARTFLAWAKREELVPHDPSLRLQSPRREKTLPHVLQQGQMQRLLDGASAGRATGNARGPAANRPATTDAASPRPAEEADASAAAREADPRDAALADRDLALLELLYASGIRVGELVALDIDDVDNDRRTLRVLGKGNKERTVPFGQPALNALNDWLRRGRPVLAAPGSGPALFLGVRGGRLGQRQAREVVSRALEGLGDTAARGPHALRHTTATHLLDAGADLRAVQELLGHSSLATTQLYTHVSVERLRASYQQAHPRA</sequence>
<comment type="subunit">
    <text evidence="9">Forms a cyclic heterotetrameric complex composed of two molecules of XerC and two molecules of XerD.</text>
</comment>
<evidence type="ECO:0000256" key="1">
    <source>
        <dbReference type="ARBA" id="ARBA00004496"/>
    </source>
</evidence>
<dbReference type="PROSITE" id="PS51898">
    <property type="entry name" value="TYR_RECOMBINASE"/>
    <property type="match status" value="1"/>
</dbReference>
<dbReference type="InterPro" id="IPR013762">
    <property type="entry name" value="Integrase-like_cat_sf"/>
</dbReference>
<proteinExistence type="inferred from homology"/>
<feature type="active site" evidence="9">
    <location>
        <position position="311"/>
    </location>
</feature>
<dbReference type="Pfam" id="PF02899">
    <property type="entry name" value="Phage_int_SAM_1"/>
    <property type="match status" value="1"/>
</dbReference>
<feature type="active site" evidence="9">
    <location>
        <position position="337"/>
    </location>
</feature>
<comment type="function">
    <text evidence="9">Site-specific tyrosine recombinase, which acts by catalyzing the cutting and rejoining of the recombining DNA molecules. The XerC-XerD complex is essential to convert dimers of the bacterial chromosome into monomers to permit their segregation at cell division. It also contributes to the segregational stability of plasmids.</text>
</comment>
<feature type="compositionally biased region" description="Basic and acidic residues" evidence="10">
    <location>
        <begin position="123"/>
        <end position="136"/>
    </location>
</feature>
<accession>A0ABP7BW17</accession>
<evidence type="ECO:0000256" key="8">
    <source>
        <dbReference type="ARBA" id="ARBA00023306"/>
    </source>
</evidence>
<evidence type="ECO:0000256" key="4">
    <source>
        <dbReference type="ARBA" id="ARBA00022829"/>
    </source>
</evidence>
<keyword evidence="6 9" id="KW-0238">DNA-binding</keyword>
<feature type="domain" description="Tyr recombinase" evidence="11">
    <location>
        <begin position="173"/>
        <end position="359"/>
    </location>
</feature>
<feature type="region of interest" description="Disordered" evidence="10">
    <location>
        <begin position="1"/>
        <end position="24"/>
    </location>
</feature>
<evidence type="ECO:0000256" key="2">
    <source>
        <dbReference type="ARBA" id="ARBA00022490"/>
    </source>
</evidence>
<dbReference type="RefSeq" id="WP_345148289.1">
    <property type="nucleotide sequence ID" value="NZ_BAABEO010000008.1"/>
</dbReference>
<dbReference type="PANTHER" id="PTHR30349">
    <property type="entry name" value="PHAGE INTEGRASE-RELATED"/>
    <property type="match status" value="1"/>
</dbReference>
<dbReference type="InterPro" id="IPR002104">
    <property type="entry name" value="Integrase_catalytic"/>
</dbReference>
<evidence type="ECO:0000256" key="5">
    <source>
        <dbReference type="ARBA" id="ARBA00022908"/>
    </source>
</evidence>
<evidence type="ECO:0000256" key="9">
    <source>
        <dbReference type="HAMAP-Rule" id="MF_01808"/>
    </source>
</evidence>
<dbReference type="Pfam" id="PF00589">
    <property type="entry name" value="Phage_integrase"/>
    <property type="match status" value="1"/>
</dbReference>
<keyword evidence="8 9" id="KW-0131">Cell cycle</keyword>
<keyword evidence="14" id="KW-1185">Reference proteome</keyword>
<feature type="active site" evidence="9">
    <location>
        <position position="216"/>
    </location>
</feature>
<keyword evidence="7 9" id="KW-0233">DNA recombination</keyword>
<evidence type="ECO:0000256" key="6">
    <source>
        <dbReference type="ARBA" id="ARBA00023125"/>
    </source>
</evidence>
<feature type="domain" description="Core-binding (CB)" evidence="12">
    <location>
        <begin position="28"/>
        <end position="114"/>
    </location>
</feature>
<feature type="region of interest" description="Disordered" evidence="10">
    <location>
        <begin position="123"/>
        <end position="195"/>
    </location>
</feature>
<feature type="active site" evidence="9">
    <location>
        <position position="240"/>
    </location>
</feature>
<comment type="subcellular location">
    <subcellularLocation>
        <location evidence="1 9">Cytoplasm</location>
    </subcellularLocation>
</comment>
<feature type="compositionally biased region" description="Low complexity" evidence="10">
    <location>
        <begin position="8"/>
        <end position="24"/>
    </location>
</feature>
<dbReference type="Gene3D" id="1.10.150.130">
    <property type="match status" value="1"/>
</dbReference>
<keyword evidence="3 9" id="KW-0132">Cell division</keyword>
<evidence type="ECO:0000259" key="12">
    <source>
        <dbReference type="PROSITE" id="PS51900"/>
    </source>
</evidence>
<comment type="caution">
    <text evidence="13">The sequence shown here is derived from an EMBL/GenBank/DDBJ whole genome shotgun (WGS) entry which is preliminary data.</text>
</comment>
<dbReference type="HAMAP" id="MF_01808">
    <property type="entry name" value="Recomb_XerC_XerD"/>
    <property type="match status" value="1"/>
</dbReference>
<evidence type="ECO:0000256" key="10">
    <source>
        <dbReference type="SAM" id="MobiDB-lite"/>
    </source>
</evidence>
<dbReference type="InterPro" id="IPR023009">
    <property type="entry name" value="Tyrosine_recombinase_XerC/XerD"/>
</dbReference>
<dbReference type="InterPro" id="IPR044068">
    <property type="entry name" value="CB"/>
</dbReference>
<feature type="active site" evidence="9">
    <location>
        <position position="314"/>
    </location>
</feature>
<dbReference type="SUPFAM" id="SSF47823">
    <property type="entry name" value="lambda integrase-like, N-terminal domain"/>
    <property type="match status" value="1"/>
</dbReference>
<dbReference type="CDD" id="cd00798">
    <property type="entry name" value="INT_XerDC_C"/>
    <property type="match status" value="1"/>
</dbReference>
<reference evidence="14" key="1">
    <citation type="journal article" date="2019" name="Int. J. Syst. Evol. Microbiol.">
        <title>The Global Catalogue of Microorganisms (GCM) 10K type strain sequencing project: providing services to taxonomists for standard genome sequencing and annotation.</title>
        <authorList>
            <consortium name="The Broad Institute Genomics Platform"/>
            <consortium name="The Broad Institute Genome Sequencing Center for Infectious Disease"/>
            <person name="Wu L."/>
            <person name="Ma J."/>
        </authorList>
    </citation>
    <scope>NUCLEOTIDE SEQUENCE [LARGE SCALE GENOMIC DNA]</scope>
    <source>
        <strain evidence="14">JCM 30742</strain>
    </source>
</reference>
<evidence type="ECO:0000313" key="13">
    <source>
        <dbReference type="EMBL" id="GAA3670014.1"/>
    </source>
</evidence>
<gene>
    <name evidence="9" type="primary">xerC</name>
    <name evidence="13" type="ORF">GCM10023081_05400</name>
</gene>
<dbReference type="PROSITE" id="PS51900">
    <property type="entry name" value="CB"/>
    <property type="match status" value="1"/>
</dbReference>
<organism evidence="13 14">
    <name type="scientific">Arthrobacter ginkgonis</name>
    <dbReference type="NCBI Taxonomy" id="1630594"/>
    <lineage>
        <taxon>Bacteria</taxon>
        <taxon>Bacillati</taxon>
        <taxon>Actinomycetota</taxon>
        <taxon>Actinomycetes</taxon>
        <taxon>Micrococcales</taxon>
        <taxon>Micrococcaceae</taxon>
        <taxon>Arthrobacter</taxon>
    </lineage>
</organism>
<dbReference type="InterPro" id="IPR010998">
    <property type="entry name" value="Integrase_recombinase_N"/>
</dbReference>
<feature type="active site" description="O-(3'-phospho-DNA)-tyrosine intermediate" evidence="9">
    <location>
        <position position="346"/>
    </location>
</feature>
<evidence type="ECO:0000256" key="7">
    <source>
        <dbReference type="ARBA" id="ARBA00023172"/>
    </source>
</evidence>